<dbReference type="RefSeq" id="WP_136722941.1">
    <property type="nucleotide sequence ID" value="NZ_SUMC01000006.1"/>
</dbReference>
<dbReference type="Proteomes" id="UP000305778">
    <property type="component" value="Unassembled WGS sequence"/>
</dbReference>
<gene>
    <name evidence="1" type="ORF">FCI23_09000</name>
</gene>
<evidence type="ECO:0000313" key="1">
    <source>
        <dbReference type="EMBL" id="TKA11945.1"/>
    </source>
</evidence>
<evidence type="ECO:0000313" key="2">
    <source>
        <dbReference type="Proteomes" id="UP000305778"/>
    </source>
</evidence>
<organism evidence="1 2">
    <name type="scientific">Actinacidiphila oryziradicis</name>
    <dbReference type="NCBI Taxonomy" id="2571141"/>
    <lineage>
        <taxon>Bacteria</taxon>
        <taxon>Bacillati</taxon>
        <taxon>Actinomycetota</taxon>
        <taxon>Actinomycetes</taxon>
        <taxon>Kitasatosporales</taxon>
        <taxon>Streptomycetaceae</taxon>
        <taxon>Actinacidiphila</taxon>
    </lineage>
</organism>
<sequence>MSEPQQPTDEQLDAYIRARLALAGVDLNQLPESSDPTTGAPTRSQALASLLAFVKSTPPAIADWTPSASGAWAAAYAQQASPPLEYPSVTEAWTGKAGGR</sequence>
<dbReference type="EMBL" id="SUMC01000006">
    <property type="protein sequence ID" value="TKA11945.1"/>
    <property type="molecule type" value="Genomic_DNA"/>
</dbReference>
<dbReference type="OrthoDB" id="3535636at2"/>
<dbReference type="AlphaFoldDB" id="A0A4U0T8W2"/>
<protein>
    <submittedName>
        <fullName evidence="1">Uncharacterized protein</fullName>
    </submittedName>
</protein>
<keyword evidence="2" id="KW-1185">Reference proteome</keyword>
<comment type="caution">
    <text evidence="1">The sequence shown here is derived from an EMBL/GenBank/DDBJ whole genome shotgun (WGS) entry which is preliminary data.</text>
</comment>
<accession>A0A4U0T8W2</accession>
<name>A0A4U0T8W2_9ACTN</name>
<proteinExistence type="predicted"/>
<reference evidence="1 2" key="1">
    <citation type="submission" date="2019-04" db="EMBL/GenBank/DDBJ databases">
        <title>Streptomyces oryziradicis sp. nov., a novel actinomycete isolated from rhizosphere soil of rice (Oryza sativa L.).</title>
        <authorList>
            <person name="Li C."/>
        </authorList>
    </citation>
    <scope>NUCLEOTIDE SEQUENCE [LARGE SCALE GENOMIC DNA]</scope>
    <source>
        <strain evidence="1 2">NEAU-C40</strain>
    </source>
</reference>